<evidence type="ECO:0000256" key="3">
    <source>
        <dbReference type="ARBA" id="ARBA00013109"/>
    </source>
</evidence>
<evidence type="ECO:0000256" key="5">
    <source>
        <dbReference type="ARBA" id="ARBA00023244"/>
    </source>
</evidence>
<dbReference type="GO" id="GO:0006782">
    <property type="term" value="P:protoporphyrinogen IX biosynthetic process"/>
    <property type="evidence" value="ECO:0007669"/>
    <property type="project" value="UniProtKB-UniRule"/>
</dbReference>
<reference evidence="11" key="1">
    <citation type="submission" date="2017-05" db="EMBL/GenBank/DDBJ databases">
        <authorList>
            <person name="Song R."/>
            <person name="Chenine A.L."/>
            <person name="Ruprecht R.M."/>
        </authorList>
    </citation>
    <scope>NUCLEOTIDE SEQUENCE</scope>
    <source>
        <strain evidence="11">Kingella_eburonensis</strain>
    </source>
</reference>
<evidence type="ECO:0000256" key="1">
    <source>
        <dbReference type="ARBA" id="ARBA00004772"/>
    </source>
</evidence>
<keyword evidence="13" id="KW-1185">Reference proteome</keyword>
<dbReference type="Gene3D" id="3.40.50.10090">
    <property type="match status" value="2"/>
</dbReference>
<dbReference type="InterPro" id="IPR036108">
    <property type="entry name" value="4pyrrol_syn_uPrphyn_synt_sf"/>
</dbReference>
<dbReference type="PANTHER" id="PTHR38042:SF1">
    <property type="entry name" value="UROPORPHYRINOGEN-III SYNTHASE, CHLOROPLASTIC"/>
    <property type="match status" value="1"/>
</dbReference>
<dbReference type="GeneID" id="83624977"/>
<dbReference type="CDD" id="cd06578">
    <property type="entry name" value="HemD"/>
    <property type="match status" value="1"/>
</dbReference>
<dbReference type="Pfam" id="PF02602">
    <property type="entry name" value="HEM4"/>
    <property type="match status" value="1"/>
</dbReference>
<dbReference type="RefSeq" id="WP_032137610.1">
    <property type="nucleotide sequence ID" value="NZ_CCNJ01000058.1"/>
</dbReference>
<evidence type="ECO:0000256" key="8">
    <source>
        <dbReference type="ARBA" id="ARBA00048617"/>
    </source>
</evidence>
<dbReference type="PANTHER" id="PTHR38042">
    <property type="entry name" value="UROPORPHYRINOGEN-III SYNTHASE, CHLOROPLASTIC"/>
    <property type="match status" value="1"/>
</dbReference>
<evidence type="ECO:0000313" key="11">
    <source>
        <dbReference type="EMBL" id="SMQ12308.1"/>
    </source>
</evidence>
<dbReference type="EMBL" id="FXUV01000019">
    <property type="protein sequence ID" value="SMQ12308.1"/>
    <property type="molecule type" value="Genomic_DNA"/>
</dbReference>
<dbReference type="InterPro" id="IPR039793">
    <property type="entry name" value="UROS/Hem4"/>
</dbReference>
<evidence type="ECO:0000256" key="9">
    <source>
        <dbReference type="RuleBase" id="RU366031"/>
    </source>
</evidence>
<reference evidence="12 13" key="2">
    <citation type="submission" date="2017-06" db="EMBL/GenBank/DDBJ databases">
        <authorList>
            <person name="Kim H.J."/>
            <person name="Triplett B.A."/>
        </authorList>
    </citation>
    <scope>NUCLEOTIDE SEQUENCE [LARGE SCALE GENOMIC DNA]</scope>
    <source>
        <strain evidence="12">Kingella_eburonensis</strain>
    </source>
</reference>
<dbReference type="SUPFAM" id="SSF69618">
    <property type="entry name" value="HemD-like"/>
    <property type="match status" value="1"/>
</dbReference>
<dbReference type="UniPathway" id="UPA00251">
    <property type="reaction ID" value="UER00320"/>
</dbReference>
<comment type="similarity">
    <text evidence="2 9">Belongs to the uroporphyrinogen-III synthase family.</text>
</comment>
<comment type="function">
    <text evidence="6 9">Catalyzes cyclization of the linear tetrapyrrole, hydroxymethylbilane, to the macrocyclic uroporphyrinogen III.</text>
</comment>
<dbReference type="STRING" id="1522312.GCA_900177895_00931"/>
<accession>A0A238HF94</accession>
<comment type="pathway">
    <text evidence="1 9">Porphyrin-containing compound metabolism; protoporphyrin-IX biosynthesis; coproporphyrinogen-III from 5-aminolevulinate: step 3/4.</text>
</comment>
<dbReference type="GO" id="GO:0006780">
    <property type="term" value="P:uroporphyrinogen III biosynthetic process"/>
    <property type="evidence" value="ECO:0007669"/>
    <property type="project" value="UniProtKB-UniRule"/>
</dbReference>
<dbReference type="Proteomes" id="UP000215450">
    <property type="component" value="Unassembled WGS sequence"/>
</dbReference>
<gene>
    <name evidence="11" type="primary">hemD</name>
    <name evidence="11" type="ORF">KEBURONENSIS_00191</name>
</gene>
<evidence type="ECO:0000256" key="2">
    <source>
        <dbReference type="ARBA" id="ARBA00008133"/>
    </source>
</evidence>
<evidence type="ECO:0000256" key="7">
    <source>
        <dbReference type="ARBA" id="ARBA00040167"/>
    </source>
</evidence>
<protein>
    <recommendedName>
        <fullName evidence="7 9">Uroporphyrinogen-III synthase</fullName>
        <ecNumber evidence="3 9">4.2.1.75</ecNumber>
    </recommendedName>
</protein>
<evidence type="ECO:0000313" key="13">
    <source>
        <dbReference type="Proteomes" id="UP000215450"/>
    </source>
</evidence>
<feature type="domain" description="Tetrapyrrole biosynthesis uroporphyrinogen III synthase" evidence="10">
    <location>
        <begin position="17"/>
        <end position="218"/>
    </location>
</feature>
<evidence type="ECO:0000256" key="6">
    <source>
        <dbReference type="ARBA" id="ARBA00037589"/>
    </source>
</evidence>
<name>A0A238HF94_9NEIS</name>
<evidence type="ECO:0000256" key="4">
    <source>
        <dbReference type="ARBA" id="ARBA00023239"/>
    </source>
</evidence>
<dbReference type="EMBL" id="FXUV02000021">
    <property type="protein sequence ID" value="SNB67463.1"/>
    <property type="molecule type" value="Genomic_DNA"/>
</dbReference>
<evidence type="ECO:0000259" key="10">
    <source>
        <dbReference type="Pfam" id="PF02602"/>
    </source>
</evidence>
<dbReference type="EC" id="4.2.1.75" evidence="3 9"/>
<organism evidence="11">
    <name type="scientific">Kingella negevensis</name>
    <dbReference type="NCBI Taxonomy" id="1522312"/>
    <lineage>
        <taxon>Bacteria</taxon>
        <taxon>Pseudomonadati</taxon>
        <taxon>Pseudomonadota</taxon>
        <taxon>Betaproteobacteria</taxon>
        <taxon>Neisseriales</taxon>
        <taxon>Neisseriaceae</taxon>
        <taxon>Kingella</taxon>
    </lineage>
</organism>
<evidence type="ECO:0000313" key="12">
    <source>
        <dbReference type="EMBL" id="SNB67463.1"/>
    </source>
</evidence>
<keyword evidence="5 9" id="KW-0627">Porphyrin biosynthesis</keyword>
<dbReference type="AlphaFoldDB" id="A0A238HF94"/>
<dbReference type="OrthoDB" id="9787650at2"/>
<dbReference type="GO" id="GO:0004852">
    <property type="term" value="F:uroporphyrinogen-III synthase activity"/>
    <property type="evidence" value="ECO:0007669"/>
    <property type="project" value="UniProtKB-UniRule"/>
</dbReference>
<sequence length="244" mass="26847">MPNILIIRPQNRQAEDAQICQQHGWTPIPFAPIRIQTQPENLARLPEQIAQADAIFWVSPTAVETTQISGSLKTIPNIAVGAATAKALQHIGATQIVHSETGNDSEAALVLPIWDTLPHGANILIVRGQNGRETLAETLRQRGFNITYAEIYRREPQPLDWTIFQAAPPQAAWVTSSEMAQAVFAQAPPTYTQTLNSLIYFTHHARIAHTLSACGAQNAQLVRQLAEGLSHYSLHSFPLETIND</sequence>
<keyword evidence="4 9" id="KW-0456">Lyase</keyword>
<proteinExistence type="inferred from homology"/>
<dbReference type="InterPro" id="IPR003754">
    <property type="entry name" value="4pyrrol_synth_uPrphyn_synth"/>
</dbReference>
<comment type="catalytic activity">
    <reaction evidence="8 9">
        <text>hydroxymethylbilane = uroporphyrinogen III + H2O</text>
        <dbReference type="Rhea" id="RHEA:18965"/>
        <dbReference type="ChEBI" id="CHEBI:15377"/>
        <dbReference type="ChEBI" id="CHEBI:57308"/>
        <dbReference type="ChEBI" id="CHEBI:57845"/>
        <dbReference type="EC" id="4.2.1.75"/>
    </reaction>
</comment>